<dbReference type="InterPro" id="IPR039561">
    <property type="entry name" value="Peptidase_M15C"/>
</dbReference>
<evidence type="ECO:0000256" key="1">
    <source>
        <dbReference type="SAM" id="SignalP"/>
    </source>
</evidence>
<gene>
    <name evidence="3" type="ORF">F7D73_02285</name>
</gene>
<evidence type="ECO:0000259" key="2">
    <source>
        <dbReference type="Pfam" id="PF13539"/>
    </source>
</evidence>
<dbReference type="Proteomes" id="UP000480425">
    <property type="component" value="Unassembled WGS sequence"/>
</dbReference>
<reference evidence="3 4" key="1">
    <citation type="submission" date="2019-09" db="EMBL/GenBank/DDBJ databases">
        <title>Distinct polysaccharide growth profiles of human intestinal Prevotella copri isolates.</title>
        <authorList>
            <person name="Fehlner-Peach H."/>
            <person name="Magnabosco C."/>
            <person name="Raghavan V."/>
            <person name="Scher J.U."/>
            <person name="Tett A."/>
            <person name="Cox L.M."/>
            <person name="Gottsegen C."/>
            <person name="Watters A."/>
            <person name="Wiltshire- Gordon J.D."/>
            <person name="Segata N."/>
            <person name="Bonneau R."/>
            <person name="Littman D.R."/>
        </authorList>
    </citation>
    <scope>NUCLEOTIDE SEQUENCE [LARGE SCALE GENOMIC DNA]</scope>
    <source>
        <strain evidence="4">iA622</strain>
    </source>
</reference>
<dbReference type="Pfam" id="PF13539">
    <property type="entry name" value="Peptidase_M15_4"/>
    <property type="match status" value="1"/>
</dbReference>
<dbReference type="Gene3D" id="3.30.1380.10">
    <property type="match status" value="1"/>
</dbReference>
<dbReference type="SUPFAM" id="SSF55166">
    <property type="entry name" value="Hedgehog/DD-peptidase"/>
    <property type="match status" value="1"/>
</dbReference>
<sequence length="232" mass="27188">MFWKKIIILCLAIPLLFSLPSKAQKPGDIVSEQTIRQRGEKHFFSISPIPDDIFHLMKGKTYKQNCTVARSELRYLRCLHVDKDGRKIVGEMVVNKAIATDVLAILKRLYEAQYPIERMRLIDYWDADDERAMRANNSSSFNFRFISHTHTVSKHGKGLAIDINTLYNPYHKRLKNGKDVVEPATGRPYLDRSKHHVYMIKKGDLCYRLFKAKGFRWGGDWKHSKDYQHFEK</sequence>
<keyword evidence="1" id="KW-0732">Signal</keyword>
<feature type="domain" description="Peptidase M15C" evidence="2">
    <location>
        <begin position="149"/>
        <end position="232"/>
    </location>
</feature>
<dbReference type="EMBL" id="VZCB01000018">
    <property type="protein sequence ID" value="MQN79805.1"/>
    <property type="molecule type" value="Genomic_DNA"/>
</dbReference>
<proteinExistence type="predicted"/>
<dbReference type="GO" id="GO:0008233">
    <property type="term" value="F:peptidase activity"/>
    <property type="evidence" value="ECO:0007669"/>
    <property type="project" value="InterPro"/>
</dbReference>
<dbReference type="InterPro" id="IPR009045">
    <property type="entry name" value="Zn_M74/Hedgehog-like"/>
</dbReference>
<feature type="chain" id="PRO_5026197166" evidence="1">
    <location>
        <begin position="24"/>
        <end position="232"/>
    </location>
</feature>
<protein>
    <submittedName>
        <fullName evidence="3">M15 family metallopeptidase</fullName>
    </submittedName>
</protein>
<evidence type="ECO:0000313" key="4">
    <source>
        <dbReference type="Proteomes" id="UP000480425"/>
    </source>
</evidence>
<name>A0A6G1TY35_9BACT</name>
<evidence type="ECO:0000313" key="3">
    <source>
        <dbReference type="EMBL" id="MQN79805.1"/>
    </source>
</evidence>
<comment type="caution">
    <text evidence="3">The sequence shown here is derived from an EMBL/GenBank/DDBJ whole genome shotgun (WGS) entry which is preliminary data.</text>
</comment>
<dbReference type="AlphaFoldDB" id="A0A6G1TY35"/>
<dbReference type="RefSeq" id="WP_153122098.1">
    <property type="nucleotide sequence ID" value="NZ_VZCB01000018.1"/>
</dbReference>
<feature type="signal peptide" evidence="1">
    <location>
        <begin position="1"/>
        <end position="23"/>
    </location>
</feature>
<dbReference type="OrthoDB" id="9799970at2"/>
<organism evidence="3 4">
    <name type="scientific">Segatella copri</name>
    <dbReference type="NCBI Taxonomy" id="165179"/>
    <lineage>
        <taxon>Bacteria</taxon>
        <taxon>Pseudomonadati</taxon>
        <taxon>Bacteroidota</taxon>
        <taxon>Bacteroidia</taxon>
        <taxon>Bacteroidales</taxon>
        <taxon>Prevotellaceae</taxon>
        <taxon>Segatella</taxon>
    </lineage>
</organism>
<accession>A0A6G1TY35</accession>